<dbReference type="AlphaFoldDB" id="A0AAI8VB86"/>
<proteinExistence type="predicted"/>
<name>A0AAI8VB86_9PEZI</name>
<keyword evidence="2" id="KW-1185">Reference proteome</keyword>
<sequence>MARQRVSDDPYGSQVTDDLYNTDASFSAVEDADADDLLDVDEDVSSQESNATDVEDFSNDNSNIADQVHLFVRNLHPLEYYKRALLEFKKSAFNSGDYSSESTIQFDAIKKQ</sequence>
<dbReference type="Proteomes" id="UP001295740">
    <property type="component" value="Unassembled WGS sequence"/>
</dbReference>
<organism evidence="1 2">
    <name type="scientific">Anthostomella pinea</name>
    <dbReference type="NCBI Taxonomy" id="933095"/>
    <lineage>
        <taxon>Eukaryota</taxon>
        <taxon>Fungi</taxon>
        <taxon>Dikarya</taxon>
        <taxon>Ascomycota</taxon>
        <taxon>Pezizomycotina</taxon>
        <taxon>Sordariomycetes</taxon>
        <taxon>Xylariomycetidae</taxon>
        <taxon>Xylariales</taxon>
        <taxon>Xylariaceae</taxon>
        <taxon>Anthostomella</taxon>
    </lineage>
</organism>
<reference evidence="1" key="1">
    <citation type="submission" date="2023-10" db="EMBL/GenBank/DDBJ databases">
        <authorList>
            <person name="Hackl T."/>
        </authorList>
    </citation>
    <scope>NUCLEOTIDE SEQUENCE</scope>
</reference>
<accession>A0AAI8VB86</accession>
<gene>
    <name evidence="1" type="ORF">KHLLAP_LOCUS1940</name>
</gene>
<evidence type="ECO:0000313" key="1">
    <source>
        <dbReference type="EMBL" id="CAJ2501472.1"/>
    </source>
</evidence>
<evidence type="ECO:0000313" key="2">
    <source>
        <dbReference type="Proteomes" id="UP001295740"/>
    </source>
</evidence>
<comment type="caution">
    <text evidence="1">The sequence shown here is derived from an EMBL/GenBank/DDBJ whole genome shotgun (WGS) entry which is preliminary data.</text>
</comment>
<protein>
    <submittedName>
        <fullName evidence="1">Uu.00g043250.m01.CDS01</fullName>
    </submittedName>
</protein>
<dbReference type="EMBL" id="CAUWAG010000003">
    <property type="protein sequence ID" value="CAJ2501472.1"/>
    <property type="molecule type" value="Genomic_DNA"/>
</dbReference>